<comment type="caution">
    <text evidence="2">The sequence shown here is derived from an EMBL/GenBank/DDBJ whole genome shotgun (WGS) entry which is preliminary data.</text>
</comment>
<organism evidence="2 3">
    <name type="scientific">Lentinula detonsa</name>
    <dbReference type="NCBI Taxonomy" id="2804962"/>
    <lineage>
        <taxon>Eukaryota</taxon>
        <taxon>Fungi</taxon>
        <taxon>Dikarya</taxon>
        <taxon>Basidiomycota</taxon>
        <taxon>Agaricomycotina</taxon>
        <taxon>Agaricomycetes</taxon>
        <taxon>Agaricomycetidae</taxon>
        <taxon>Agaricales</taxon>
        <taxon>Marasmiineae</taxon>
        <taxon>Omphalotaceae</taxon>
        <taxon>Lentinula</taxon>
    </lineage>
</organism>
<feature type="transmembrane region" description="Helical" evidence="1">
    <location>
        <begin position="94"/>
        <end position="113"/>
    </location>
</feature>
<gene>
    <name evidence="2" type="ORF">F5890DRAFT_1539395</name>
</gene>
<keyword evidence="1" id="KW-0472">Membrane</keyword>
<sequence>MHSRCLSGSKGLHGVVSRPGNNYKVQVTRFSSRFGHLFFSVFPVFLVLPLAINSSPKLVVQCSKSIPPIIERNGFFEIILRESTVSTRILDRRLVYATSAMSFLSSICVFTSFQRLRNHSWLCMNLI</sequence>
<name>A0AA38PT28_9AGAR</name>
<accession>A0AA38PT28</accession>
<dbReference type="EMBL" id="MU802155">
    <property type="protein sequence ID" value="KAJ3980821.1"/>
    <property type="molecule type" value="Genomic_DNA"/>
</dbReference>
<keyword evidence="1" id="KW-0812">Transmembrane</keyword>
<evidence type="ECO:0000313" key="2">
    <source>
        <dbReference type="EMBL" id="KAJ3980821.1"/>
    </source>
</evidence>
<dbReference type="AlphaFoldDB" id="A0AA38PT28"/>
<feature type="transmembrane region" description="Helical" evidence="1">
    <location>
        <begin position="34"/>
        <end position="52"/>
    </location>
</feature>
<proteinExistence type="predicted"/>
<dbReference type="Proteomes" id="UP001163850">
    <property type="component" value="Unassembled WGS sequence"/>
</dbReference>
<evidence type="ECO:0000313" key="3">
    <source>
        <dbReference type="Proteomes" id="UP001163850"/>
    </source>
</evidence>
<evidence type="ECO:0000256" key="1">
    <source>
        <dbReference type="SAM" id="Phobius"/>
    </source>
</evidence>
<keyword evidence="1" id="KW-1133">Transmembrane helix</keyword>
<protein>
    <submittedName>
        <fullName evidence="2">Uncharacterized protein</fullName>
    </submittedName>
</protein>
<reference evidence="2" key="1">
    <citation type="submission" date="2022-08" db="EMBL/GenBank/DDBJ databases">
        <authorList>
            <consortium name="DOE Joint Genome Institute"/>
            <person name="Min B."/>
            <person name="Riley R."/>
            <person name="Sierra-Patev S."/>
            <person name="Naranjo-Ortiz M."/>
            <person name="Looney B."/>
            <person name="Konkel Z."/>
            <person name="Slot J.C."/>
            <person name="Sakamoto Y."/>
            <person name="Steenwyk J.L."/>
            <person name="Rokas A."/>
            <person name="Carro J."/>
            <person name="Camarero S."/>
            <person name="Ferreira P."/>
            <person name="Molpeceres G."/>
            <person name="Ruiz-Duenas F.J."/>
            <person name="Serrano A."/>
            <person name="Henrissat B."/>
            <person name="Drula E."/>
            <person name="Hughes K.W."/>
            <person name="Mata J.L."/>
            <person name="Ishikawa N.K."/>
            <person name="Vargas-Isla R."/>
            <person name="Ushijima S."/>
            <person name="Smith C.A."/>
            <person name="Ahrendt S."/>
            <person name="Andreopoulos W."/>
            <person name="He G."/>
            <person name="Labutti K."/>
            <person name="Lipzen A."/>
            <person name="Ng V."/>
            <person name="Sandor L."/>
            <person name="Barry K."/>
            <person name="Martinez A.T."/>
            <person name="Xiao Y."/>
            <person name="Gibbons J.G."/>
            <person name="Terashima K."/>
            <person name="Hibbett D.S."/>
            <person name="Grigoriev I.V."/>
        </authorList>
    </citation>
    <scope>NUCLEOTIDE SEQUENCE</scope>
    <source>
        <strain evidence="2">TFB7829</strain>
    </source>
</reference>